<sequence length="114" mass="12126">MSGICVTYSIYSGRVVDNVEHLHGHSYSEGASPLAALKTESMAKLRTGSLPLKKNRAALCQLEELLAKEVVVACAWTEANMFHVILASGTSLSVIVSPVTLAFVSLEVPLPRGS</sequence>
<name>A0A7S1J0A4_9EUGL</name>
<proteinExistence type="predicted"/>
<evidence type="ECO:0000313" key="1">
    <source>
        <dbReference type="EMBL" id="CAD9028262.1"/>
    </source>
</evidence>
<organism evidence="1">
    <name type="scientific">Eutreptiella gymnastica</name>
    <dbReference type="NCBI Taxonomy" id="73025"/>
    <lineage>
        <taxon>Eukaryota</taxon>
        <taxon>Discoba</taxon>
        <taxon>Euglenozoa</taxon>
        <taxon>Euglenida</taxon>
        <taxon>Spirocuta</taxon>
        <taxon>Euglenophyceae</taxon>
        <taxon>Eutreptiales</taxon>
        <taxon>Eutreptiaceae</taxon>
        <taxon>Eutreptiella</taxon>
    </lineage>
</organism>
<dbReference type="AlphaFoldDB" id="A0A7S1J0A4"/>
<dbReference type="EMBL" id="HBGA01105939">
    <property type="protein sequence ID" value="CAD9028262.1"/>
    <property type="molecule type" value="Transcribed_RNA"/>
</dbReference>
<accession>A0A7S1J0A4</accession>
<reference evidence="1" key="1">
    <citation type="submission" date="2021-01" db="EMBL/GenBank/DDBJ databases">
        <authorList>
            <person name="Corre E."/>
            <person name="Pelletier E."/>
            <person name="Niang G."/>
            <person name="Scheremetjew M."/>
            <person name="Finn R."/>
            <person name="Kale V."/>
            <person name="Holt S."/>
            <person name="Cochrane G."/>
            <person name="Meng A."/>
            <person name="Brown T."/>
            <person name="Cohen L."/>
        </authorList>
    </citation>
    <scope>NUCLEOTIDE SEQUENCE</scope>
    <source>
        <strain evidence="1">NIES-381</strain>
    </source>
</reference>
<gene>
    <name evidence="1" type="ORF">EGYM00392_LOCUS39397</name>
</gene>
<protein>
    <submittedName>
        <fullName evidence="1">Uncharacterized protein</fullName>
    </submittedName>
</protein>